<evidence type="ECO:0000259" key="2">
    <source>
        <dbReference type="Pfam" id="PF02517"/>
    </source>
</evidence>
<keyword evidence="1" id="KW-0472">Membrane</keyword>
<feature type="domain" description="CAAX prenyl protease 2/Lysostaphin resistance protein A-like" evidence="2">
    <location>
        <begin position="18"/>
        <end position="155"/>
    </location>
</feature>
<evidence type="ECO:0000256" key="1">
    <source>
        <dbReference type="SAM" id="Phobius"/>
    </source>
</evidence>
<evidence type="ECO:0000313" key="4">
    <source>
        <dbReference type="Proteomes" id="UP000647339"/>
    </source>
</evidence>
<keyword evidence="1" id="KW-1133">Transmembrane helix</keyword>
<keyword evidence="4" id="KW-1185">Reference proteome</keyword>
<proteinExistence type="predicted"/>
<accession>A0ABQ1V2Y3</accession>
<dbReference type="InterPro" id="IPR003675">
    <property type="entry name" value="Rce1/LyrA-like_dom"/>
</dbReference>
<sequence length="165" mass="19103">MGFDELGHAFEKLFKERKLLLIIMGIVVAPLFEETIFRLHLDLKKPYIWWGLGLSLLIVISDWFVGLALMIYLLYLLIMLHEKSPPNLKMVVYISAAFFALIHLGNYTKFDILSHFYLIPFLVGSQFVGGLILSYIRLNHGIKWSILYHGVFNAVLIIPMLFMEV</sequence>
<protein>
    <recommendedName>
        <fullName evidence="2">CAAX prenyl protease 2/Lysostaphin resistance protein A-like domain-containing protein</fullName>
    </recommendedName>
</protein>
<feature type="transmembrane region" description="Helical" evidence="1">
    <location>
        <begin position="146"/>
        <end position="163"/>
    </location>
</feature>
<feature type="transmembrane region" description="Helical" evidence="1">
    <location>
        <begin position="90"/>
        <end position="108"/>
    </location>
</feature>
<dbReference type="EMBL" id="BMIU01000009">
    <property type="protein sequence ID" value="GGF32723.1"/>
    <property type="molecule type" value="Genomic_DNA"/>
</dbReference>
<keyword evidence="1" id="KW-0812">Transmembrane</keyword>
<dbReference type="RefSeq" id="WP_308421136.1">
    <property type="nucleotide sequence ID" value="NZ_BMIU01000009.1"/>
</dbReference>
<organism evidence="3 4">
    <name type="scientific">Echinicola rosea</name>
    <dbReference type="NCBI Taxonomy" id="1807691"/>
    <lineage>
        <taxon>Bacteria</taxon>
        <taxon>Pseudomonadati</taxon>
        <taxon>Bacteroidota</taxon>
        <taxon>Cytophagia</taxon>
        <taxon>Cytophagales</taxon>
        <taxon>Cyclobacteriaceae</taxon>
        <taxon>Echinicola</taxon>
    </lineage>
</organism>
<feature type="transmembrane region" description="Helical" evidence="1">
    <location>
        <begin position="20"/>
        <end position="41"/>
    </location>
</feature>
<evidence type="ECO:0000313" key="3">
    <source>
        <dbReference type="EMBL" id="GGF32723.1"/>
    </source>
</evidence>
<name>A0ABQ1V2Y3_9BACT</name>
<gene>
    <name evidence="3" type="ORF">GCM10011339_21090</name>
</gene>
<dbReference type="Pfam" id="PF02517">
    <property type="entry name" value="Rce1-like"/>
    <property type="match status" value="1"/>
</dbReference>
<feature type="transmembrane region" description="Helical" evidence="1">
    <location>
        <begin position="47"/>
        <end position="78"/>
    </location>
</feature>
<dbReference type="Proteomes" id="UP000647339">
    <property type="component" value="Unassembled WGS sequence"/>
</dbReference>
<reference evidence="4" key="1">
    <citation type="journal article" date="2019" name="Int. J. Syst. Evol. Microbiol.">
        <title>The Global Catalogue of Microorganisms (GCM) 10K type strain sequencing project: providing services to taxonomists for standard genome sequencing and annotation.</title>
        <authorList>
            <consortium name="The Broad Institute Genomics Platform"/>
            <consortium name="The Broad Institute Genome Sequencing Center for Infectious Disease"/>
            <person name="Wu L."/>
            <person name="Ma J."/>
        </authorList>
    </citation>
    <scope>NUCLEOTIDE SEQUENCE [LARGE SCALE GENOMIC DNA]</scope>
    <source>
        <strain evidence="4">CGMCC 1.15407</strain>
    </source>
</reference>
<feature type="transmembrane region" description="Helical" evidence="1">
    <location>
        <begin position="114"/>
        <end position="134"/>
    </location>
</feature>
<comment type="caution">
    <text evidence="3">The sequence shown here is derived from an EMBL/GenBank/DDBJ whole genome shotgun (WGS) entry which is preliminary data.</text>
</comment>